<keyword evidence="2" id="KW-1185">Reference proteome</keyword>
<dbReference type="EMBL" id="PGVG01000005">
    <property type="protein sequence ID" value="PJG55641.1"/>
    <property type="molecule type" value="Genomic_DNA"/>
</dbReference>
<dbReference type="Proteomes" id="UP000231194">
    <property type="component" value="Unassembled WGS sequence"/>
</dbReference>
<accession>A0A2M8RCU7</accession>
<dbReference type="AlphaFoldDB" id="A0A2M8RCU7"/>
<name>A0A2M8RCU7_9BRAD</name>
<protein>
    <submittedName>
        <fullName evidence="1">Uncharacterized protein</fullName>
    </submittedName>
</protein>
<evidence type="ECO:0000313" key="2">
    <source>
        <dbReference type="Proteomes" id="UP000231194"/>
    </source>
</evidence>
<comment type="caution">
    <text evidence="1">The sequence shown here is derived from an EMBL/GenBank/DDBJ whole genome shotgun (WGS) entry which is preliminary data.</text>
</comment>
<sequence length="78" mass="9072">MAGAITVGLAQQSLFEVENLVWGTLWLGRIRQARHDMLVAFMESPSPRLAKRLAGLERYEKPIRAARRRVLKRWLKQE</sequence>
<organism evidence="1 2">
    <name type="scientific">Bradyrhizobium forestalis</name>
    <dbReference type="NCBI Taxonomy" id="1419263"/>
    <lineage>
        <taxon>Bacteria</taxon>
        <taxon>Pseudomonadati</taxon>
        <taxon>Pseudomonadota</taxon>
        <taxon>Alphaproteobacteria</taxon>
        <taxon>Hyphomicrobiales</taxon>
        <taxon>Nitrobacteraceae</taxon>
        <taxon>Bradyrhizobium</taxon>
    </lineage>
</organism>
<evidence type="ECO:0000313" key="1">
    <source>
        <dbReference type="EMBL" id="PJG55641.1"/>
    </source>
</evidence>
<proteinExistence type="predicted"/>
<reference evidence="1 2" key="1">
    <citation type="submission" date="2017-11" db="EMBL/GenBank/DDBJ databases">
        <title>Bradyrhizobium forestalis sp. nov., an efficient nitrogen-fixing bacterium isolated from nodules of forest legume species in the Amazon.</title>
        <authorList>
            <person name="Costa E.M."/>
            <person name="Guimaraes A."/>
            <person name="Carvalho T.S."/>
            <person name="Rodrigues T.L."/>
            <person name="Ribeiro P.R.A."/>
            <person name="Lebbe L."/>
            <person name="Willems A."/>
            <person name="Moreira F.M.S."/>
        </authorList>
    </citation>
    <scope>NUCLEOTIDE SEQUENCE [LARGE SCALE GENOMIC DNA]</scope>
    <source>
        <strain evidence="1 2">INPA54B</strain>
    </source>
</reference>
<gene>
    <name evidence="1" type="ORF">CVM73_08805</name>
</gene>